<proteinExistence type="predicted"/>
<protein>
    <submittedName>
        <fullName evidence="1">Uncharacterized protein</fullName>
    </submittedName>
</protein>
<comment type="caution">
    <text evidence="1">The sequence shown here is derived from an EMBL/GenBank/DDBJ whole genome shotgun (WGS) entry which is preliminary data.</text>
</comment>
<evidence type="ECO:0000313" key="2">
    <source>
        <dbReference type="Proteomes" id="UP001163324"/>
    </source>
</evidence>
<keyword evidence="2" id="KW-1185">Reference proteome</keyword>
<accession>A0ACC0UT03</accession>
<reference evidence="1" key="1">
    <citation type="submission" date="2022-10" db="EMBL/GenBank/DDBJ databases">
        <title>Complete Genome of Trichothecium roseum strain YXFP-22015, a Plant Pathogen Isolated from Citrus.</title>
        <authorList>
            <person name="Wang Y."/>
            <person name="Zhu L."/>
        </authorList>
    </citation>
    <scope>NUCLEOTIDE SEQUENCE</scope>
    <source>
        <strain evidence="1">YXFP-22015</strain>
    </source>
</reference>
<dbReference type="EMBL" id="CM047948">
    <property type="protein sequence ID" value="KAI9896664.1"/>
    <property type="molecule type" value="Genomic_DNA"/>
</dbReference>
<sequence>MYIRGTHAEPDLRVLRRLIQENPLGMLTTAIKSPTHPFLQTSHVPFVLDVDDPSSTTERGRLRGHMARANPQAKAAAESLAADPALAGVLEHEVLVVFTRPEHHYVTPKFYVETKPETGKVVPTWNYAAVQAYGRARFYVDAKADETGAYLDRQIRDLTRHNETETMGYTGRDGNPDGWTVEQAPANYIELLKKAIVGVEIEIDRLEGKFKMSQEMSEGDREGVIAGMASVGTDASRAVSGMVKERHEAAKAAKAEKAAAASS</sequence>
<gene>
    <name evidence="1" type="ORF">N3K66_008836</name>
</gene>
<evidence type="ECO:0000313" key="1">
    <source>
        <dbReference type="EMBL" id="KAI9896664.1"/>
    </source>
</evidence>
<dbReference type="Proteomes" id="UP001163324">
    <property type="component" value="Chromosome 9"/>
</dbReference>
<organism evidence="1 2">
    <name type="scientific">Trichothecium roseum</name>
    <dbReference type="NCBI Taxonomy" id="47278"/>
    <lineage>
        <taxon>Eukaryota</taxon>
        <taxon>Fungi</taxon>
        <taxon>Dikarya</taxon>
        <taxon>Ascomycota</taxon>
        <taxon>Pezizomycotina</taxon>
        <taxon>Sordariomycetes</taxon>
        <taxon>Hypocreomycetidae</taxon>
        <taxon>Hypocreales</taxon>
        <taxon>Hypocreales incertae sedis</taxon>
        <taxon>Trichothecium</taxon>
    </lineage>
</organism>
<name>A0ACC0UT03_9HYPO</name>